<sequence>MKLDIKTLLASVVAAGVVAGAVSGLMTKQAPVPAKPTSEADFKAMLMDNPQTILDSLNAYRSEIEKKDQAPVSDELRQQIEDTSYGQAVAIAGPADAEIVLVKFNDPNCSFCRRSIPEVKKVIEAFPEVKVVVRPFPILGPNSVATTHVGAAIADLGAYEDFYSELGNLNGPIGQDKAMRLAKEIGVDMDALRTELAEGDIANRVNANLELGQRANVQGTPTFFLNGKPIRGAMPFAGMKQEIEAIQAQD</sequence>
<dbReference type="InterPro" id="IPR051470">
    <property type="entry name" value="Thiol:disulfide_interchange"/>
</dbReference>
<dbReference type="EMBL" id="NRRL01000038">
    <property type="protein sequence ID" value="MBK1669112.1"/>
    <property type="molecule type" value="Genomic_DNA"/>
</dbReference>
<gene>
    <name evidence="3" type="ORF">CKO28_13820</name>
</gene>
<evidence type="ECO:0000313" key="3">
    <source>
        <dbReference type="EMBL" id="MBK1669112.1"/>
    </source>
</evidence>
<feature type="domain" description="Thioredoxin" evidence="2">
    <location>
        <begin position="24"/>
        <end position="248"/>
    </location>
</feature>
<protein>
    <recommendedName>
        <fullName evidence="2">Thioredoxin domain-containing protein</fullName>
    </recommendedName>
</protein>
<dbReference type="InterPro" id="IPR013766">
    <property type="entry name" value="Thioredoxin_domain"/>
</dbReference>
<proteinExistence type="predicted"/>
<dbReference type="Pfam" id="PF13462">
    <property type="entry name" value="Thioredoxin_4"/>
    <property type="match status" value="1"/>
</dbReference>
<evidence type="ECO:0000313" key="4">
    <source>
        <dbReference type="Proteomes" id="UP001296873"/>
    </source>
</evidence>
<organism evidence="3 4">
    <name type="scientific">Rhodovibrio sodomensis</name>
    <dbReference type="NCBI Taxonomy" id="1088"/>
    <lineage>
        <taxon>Bacteria</taxon>
        <taxon>Pseudomonadati</taxon>
        <taxon>Pseudomonadota</taxon>
        <taxon>Alphaproteobacteria</taxon>
        <taxon>Rhodospirillales</taxon>
        <taxon>Rhodovibrionaceae</taxon>
        <taxon>Rhodovibrio</taxon>
    </lineage>
</organism>
<comment type="caution">
    <text evidence="3">The sequence shown here is derived from an EMBL/GenBank/DDBJ whole genome shotgun (WGS) entry which is preliminary data.</text>
</comment>
<dbReference type="PANTHER" id="PTHR35272:SF3">
    <property type="entry name" value="THIOL:DISULFIDE INTERCHANGE PROTEIN DSBC"/>
    <property type="match status" value="1"/>
</dbReference>
<dbReference type="InterPro" id="IPR012336">
    <property type="entry name" value="Thioredoxin-like_fold"/>
</dbReference>
<dbReference type="Gene3D" id="3.40.30.10">
    <property type="entry name" value="Glutaredoxin"/>
    <property type="match status" value="1"/>
</dbReference>
<dbReference type="PANTHER" id="PTHR35272">
    <property type="entry name" value="THIOL:DISULFIDE INTERCHANGE PROTEIN DSBC-RELATED"/>
    <property type="match status" value="1"/>
</dbReference>
<comment type="function">
    <text evidence="1">May be required for disulfide bond formation in some proteins.</text>
</comment>
<name>A0ABS1DGQ7_9PROT</name>
<evidence type="ECO:0000259" key="2">
    <source>
        <dbReference type="PROSITE" id="PS51352"/>
    </source>
</evidence>
<keyword evidence="4" id="KW-1185">Reference proteome</keyword>
<dbReference type="InterPro" id="IPR036249">
    <property type="entry name" value="Thioredoxin-like_sf"/>
</dbReference>
<dbReference type="SUPFAM" id="SSF52833">
    <property type="entry name" value="Thioredoxin-like"/>
    <property type="match status" value="1"/>
</dbReference>
<dbReference type="PROSITE" id="PS51352">
    <property type="entry name" value="THIOREDOXIN_2"/>
    <property type="match status" value="1"/>
</dbReference>
<accession>A0ABS1DGQ7</accession>
<evidence type="ECO:0000256" key="1">
    <source>
        <dbReference type="ARBA" id="ARBA00003565"/>
    </source>
</evidence>
<reference evidence="3 4" key="1">
    <citation type="journal article" date="2020" name="Microorganisms">
        <title>Osmotic Adaptation and Compatible Solute Biosynthesis of Phototrophic Bacteria as Revealed from Genome Analyses.</title>
        <authorList>
            <person name="Imhoff J.F."/>
            <person name="Rahn T."/>
            <person name="Kunzel S."/>
            <person name="Keller A."/>
            <person name="Neulinger S.C."/>
        </authorList>
    </citation>
    <scope>NUCLEOTIDE SEQUENCE [LARGE SCALE GENOMIC DNA]</scope>
    <source>
        <strain evidence="3 4">DSM 9895</strain>
    </source>
</reference>
<dbReference type="RefSeq" id="WP_200341439.1">
    <property type="nucleotide sequence ID" value="NZ_NRRL01000038.1"/>
</dbReference>
<dbReference type="Proteomes" id="UP001296873">
    <property type="component" value="Unassembled WGS sequence"/>
</dbReference>